<accession>A0A7W8IT83</accession>
<keyword evidence="1" id="KW-0378">Hydrolase</keyword>
<sequence length="70" mass="8090">MKIVFLKEMYEVTGKLRLAPHLIHGPITEQWAKKREKLNDEAIKRHQIKGVEMIMLGEIAAIAQYVCSIE</sequence>
<dbReference type="GO" id="GO:0016787">
    <property type="term" value="F:hydrolase activity"/>
    <property type="evidence" value="ECO:0007669"/>
    <property type="project" value="UniProtKB-KW"/>
</dbReference>
<reference evidence="1 2" key="1">
    <citation type="submission" date="2020-08" db="EMBL/GenBank/DDBJ databases">
        <title>Genomic Encyclopedia of Type Strains, Phase IV (KMG-IV): sequencing the most valuable type-strain genomes for metagenomic binning, comparative biology and taxonomic classification.</title>
        <authorList>
            <person name="Goeker M."/>
        </authorList>
    </citation>
    <scope>NUCLEOTIDE SEQUENCE [LARGE SCALE GENOMIC DNA]</scope>
    <source>
        <strain evidence="1 2">DSM 16325</strain>
    </source>
</reference>
<evidence type="ECO:0000313" key="1">
    <source>
        <dbReference type="EMBL" id="MBB5326268.1"/>
    </source>
</evidence>
<gene>
    <name evidence="1" type="ORF">HNQ34_003402</name>
</gene>
<evidence type="ECO:0000313" key="2">
    <source>
        <dbReference type="Proteomes" id="UP000520011"/>
    </source>
</evidence>
<organism evidence="1 2">
    <name type="scientific">Anoxybacteroides tepidamans</name>
    <dbReference type="NCBI Taxonomy" id="265948"/>
    <lineage>
        <taxon>Bacteria</taxon>
        <taxon>Bacillati</taxon>
        <taxon>Bacillota</taxon>
        <taxon>Bacilli</taxon>
        <taxon>Bacillales</taxon>
        <taxon>Anoxybacillaceae</taxon>
        <taxon>Anoxybacteroides</taxon>
    </lineage>
</organism>
<dbReference type="EMBL" id="JACHEP010000034">
    <property type="protein sequence ID" value="MBB5326268.1"/>
    <property type="molecule type" value="Genomic_DNA"/>
</dbReference>
<keyword evidence="2" id="KW-1185">Reference proteome</keyword>
<protein>
    <submittedName>
        <fullName evidence="1">HD superfamily phosphohydrolase YqeK</fullName>
    </submittedName>
</protein>
<dbReference type="Proteomes" id="UP000520011">
    <property type="component" value="Unassembled WGS sequence"/>
</dbReference>
<dbReference type="AlphaFoldDB" id="A0A7W8IT83"/>
<name>A0A7W8IT83_9BACL</name>
<comment type="caution">
    <text evidence="1">The sequence shown here is derived from an EMBL/GenBank/DDBJ whole genome shotgun (WGS) entry which is preliminary data.</text>
</comment>
<proteinExistence type="predicted"/>
<dbReference type="RefSeq" id="WP_183256423.1">
    <property type="nucleotide sequence ID" value="NZ_JACHEP010000034.1"/>
</dbReference>